<sequence>MNLLTGLQFSKQFPKKMGFQQTVYNLVFKRTSTMALACVASVFFFERTFDLGSEYFFDKINEGKLWKHIKDKSQ</sequence>
<comment type="similarity">
    <text evidence="2 11">Belongs to the UQCR10/QCR9 family.</text>
</comment>
<name>A0AAV8VRP2_9CUCU</name>
<dbReference type="GO" id="GO:0006122">
    <property type="term" value="P:mitochondrial electron transport, ubiquinol to cytochrome c"/>
    <property type="evidence" value="ECO:0007669"/>
    <property type="project" value="UniProtKB-UniRule"/>
</dbReference>
<keyword evidence="8" id="KW-1133">Transmembrane helix</keyword>
<keyword evidence="7 11" id="KW-0249">Electron transport</keyword>
<reference evidence="12 13" key="1">
    <citation type="journal article" date="2023" name="Insect Mol. Biol.">
        <title>Genome sequencing provides insights into the evolution of gene families encoding plant cell wall-degrading enzymes in longhorned beetles.</title>
        <authorList>
            <person name="Shin N.R."/>
            <person name="Okamura Y."/>
            <person name="Kirsch R."/>
            <person name="Pauchet Y."/>
        </authorList>
    </citation>
    <scope>NUCLEOTIDE SEQUENCE [LARGE SCALE GENOMIC DNA]</scope>
    <source>
        <strain evidence="12">EAD_L_NR</strain>
    </source>
</reference>
<keyword evidence="5" id="KW-0812">Transmembrane</keyword>
<dbReference type="Pfam" id="PF05365">
    <property type="entry name" value="UCR_UQCRX_QCR9"/>
    <property type="match status" value="1"/>
</dbReference>
<comment type="subcellular location">
    <subcellularLocation>
        <location evidence="1 11">Mitochondrion inner membrane</location>
        <topology evidence="1 11">Single-pass membrane protein</topology>
    </subcellularLocation>
</comment>
<evidence type="ECO:0000256" key="2">
    <source>
        <dbReference type="ARBA" id="ARBA00007856"/>
    </source>
</evidence>
<keyword evidence="9 11" id="KW-0496">Mitochondrion</keyword>
<dbReference type="SUPFAM" id="SSF81514">
    <property type="entry name" value="Subunit X (non-heme 7 kDa protein) of cytochrome bc1 complex (Ubiquinol-cytochrome c reductase)"/>
    <property type="match status" value="1"/>
</dbReference>
<accession>A0AAV8VRP2</accession>
<evidence type="ECO:0000256" key="8">
    <source>
        <dbReference type="ARBA" id="ARBA00022989"/>
    </source>
</evidence>
<dbReference type="InterPro" id="IPR036656">
    <property type="entry name" value="QCR9_sf"/>
</dbReference>
<dbReference type="FunFam" id="1.20.5.260:FF:000001">
    <property type="entry name" value="Cytochrome b-c1 complex subunit 9"/>
    <property type="match status" value="1"/>
</dbReference>
<keyword evidence="3 11" id="KW-0813">Transport</keyword>
<dbReference type="InterPro" id="IPR008027">
    <property type="entry name" value="QCR9"/>
</dbReference>
<comment type="subunit">
    <text evidence="11">Component of the ubiquinol-cytochrome c oxidoreductase (cytochrome b-c1 complex, complex III, CIII), a multisubunit enzyme composed of 3 respiratory subunits cytochrome b, cytochrome c1 and Rieske protein, 2 core protein subunits, and additional low-molecular weight protein subunits.</text>
</comment>
<dbReference type="AlphaFoldDB" id="A0AAV8VRP2"/>
<protein>
    <recommendedName>
        <fullName evidence="11">Complex III subunit 9</fullName>
    </recommendedName>
</protein>
<dbReference type="GO" id="GO:0005743">
    <property type="term" value="C:mitochondrial inner membrane"/>
    <property type="evidence" value="ECO:0007669"/>
    <property type="project" value="UniProtKB-SubCell"/>
</dbReference>
<evidence type="ECO:0000256" key="11">
    <source>
        <dbReference type="RuleBase" id="RU368056"/>
    </source>
</evidence>
<gene>
    <name evidence="12" type="ORF">NQ315_000347</name>
</gene>
<evidence type="ECO:0000256" key="1">
    <source>
        <dbReference type="ARBA" id="ARBA00004434"/>
    </source>
</evidence>
<keyword evidence="10" id="KW-0472">Membrane</keyword>
<evidence type="ECO:0000256" key="3">
    <source>
        <dbReference type="ARBA" id="ARBA00022448"/>
    </source>
</evidence>
<dbReference type="PANTHER" id="PTHR12980">
    <property type="entry name" value="UBIQUINOL-CYTOCHROME C REDUCTASE COMPLEX, SUBUNIT X"/>
    <property type="match status" value="1"/>
</dbReference>
<dbReference type="EMBL" id="JANEYG010000041">
    <property type="protein sequence ID" value="KAJ8916702.1"/>
    <property type="molecule type" value="Genomic_DNA"/>
</dbReference>
<dbReference type="Gene3D" id="1.20.5.260">
    <property type="entry name" value="Cytochrome b-c1 complex subunit 9"/>
    <property type="match status" value="1"/>
</dbReference>
<evidence type="ECO:0000313" key="12">
    <source>
        <dbReference type="EMBL" id="KAJ8916702.1"/>
    </source>
</evidence>
<dbReference type="Proteomes" id="UP001159042">
    <property type="component" value="Unassembled WGS sequence"/>
</dbReference>
<evidence type="ECO:0000256" key="10">
    <source>
        <dbReference type="ARBA" id="ARBA00023136"/>
    </source>
</evidence>
<dbReference type="PANTHER" id="PTHR12980:SF0">
    <property type="entry name" value="CYTOCHROME B-C1 COMPLEX SUBUNIT 9"/>
    <property type="match status" value="1"/>
</dbReference>
<dbReference type="GO" id="GO:0045275">
    <property type="term" value="C:respiratory chain complex III"/>
    <property type="evidence" value="ECO:0007669"/>
    <property type="project" value="UniProtKB-UniRule"/>
</dbReference>
<keyword evidence="13" id="KW-1185">Reference proteome</keyword>
<comment type="function">
    <text evidence="11">Component of the ubiquinol-cytochrome c oxidoreductase, a multisubunit transmembrane complex that is part of the mitochondrial electron transport chain which drives oxidative phosphorylation. The complex plays an important role in the uptake of multiple carbon sources present in different host niches.</text>
</comment>
<keyword evidence="6 11" id="KW-0999">Mitochondrion inner membrane</keyword>
<evidence type="ECO:0000256" key="6">
    <source>
        <dbReference type="ARBA" id="ARBA00022792"/>
    </source>
</evidence>
<proteinExistence type="inferred from homology"/>
<evidence type="ECO:0000256" key="4">
    <source>
        <dbReference type="ARBA" id="ARBA00022660"/>
    </source>
</evidence>
<organism evidence="12 13">
    <name type="scientific">Exocentrus adspersus</name>
    <dbReference type="NCBI Taxonomy" id="1586481"/>
    <lineage>
        <taxon>Eukaryota</taxon>
        <taxon>Metazoa</taxon>
        <taxon>Ecdysozoa</taxon>
        <taxon>Arthropoda</taxon>
        <taxon>Hexapoda</taxon>
        <taxon>Insecta</taxon>
        <taxon>Pterygota</taxon>
        <taxon>Neoptera</taxon>
        <taxon>Endopterygota</taxon>
        <taxon>Coleoptera</taxon>
        <taxon>Polyphaga</taxon>
        <taxon>Cucujiformia</taxon>
        <taxon>Chrysomeloidea</taxon>
        <taxon>Cerambycidae</taxon>
        <taxon>Lamiinae</taxon>
        <taxon>Acanthocinini</taxon>
        <taxon>Exocentrus</taxon>
    </lineage>
</organism>
<comment type="caution">
    <text evidence="12">The sequence shown here is derived from an EMBL/GenBank/DDBJ whole genome shotgun (WGS) entry which is preliminary data.</text>
</comment>
<evidence type="ECO:0000256" key="5">
    <source>
        <dbReference type="ARBA" id="ARBA00022692"/>
    </source>
</evidence>
<evidence type="ECO:0000313" key="13">
    <source>
        <dbReference type="Proteomes" id="UP001159042"/>
    </source>
</evidence>
<keyword evidence="4 11" id="KW-0679">Respiratory chain</keyword>
<evidence type="ECO:0000256" key="9">
    <source>
        <dbReference type="ARBA" id="ARBA00023128"/>
    </source>
</evidence>
<evidence type="ECO:0000256" key="7">
    <source>
        <dbReference type="ARBA" id="ARBA00022982"/>
    </source>
</evidence>